<dbReference type="InterPro" id="IPR045474">
    <property type="entry name" value="GEVED"/>
</dbReference>
<dbReference type="InterPro" id="IPR008964">
    <property type="entry name" value="Invasin/intimin_cell_adhesion"/>
</dbReference>
<sequence>MFNYLLLFFLFFGGSAISQTYTIGTGTTTSSASGVTPFTTLYEDGRVQYLYLASHLTAAGMTAGNYDRFAFNFTALGGPFPSNVNLKMGLTSTVTTLTALNTSVPMTTVFSSASPLTITTGWNTWALSSAFAWDGTSNILVEVCFDDNSWSGNYTVQTTQFASGVSNTYGLFDDGVAGCAMTTSPNSPPSAAQRRHRPNAQFTKVAVTPPNCATGLSPADVATGVYRNPVLTWTAATGSPSSYDVYFGTSPTPALASNVTGTSYTPTAPLLANTVYYWQVVPKNVNGPATGCSVQSFTTSADLLYCTPTTTFGCTDGDVIARVILNTLDNNSGTGCPSGTAGYSNYTTNGALTTTLQAGSTYGCTVYAGQYPEGYAAWIDYNDDGVFDNSTERIGFSVGQVAGSGVVGQLGSSATFPITLSCNPPLGQHRLRVRAMYNTNGSAVTPCANNSYGEVEDYVITITAPDPCPAPSGLASANATSTSADLSWNPGCVETNWEVFIQQQGLGAPTGSGTPVTSSTYPVSGLTAGPAYEFYVRANCLGNGFSSWAGPYVFTTPPCSTLLTPADDTTNVSLAPGYAEITWASAASATSYNVYFGTTSGSLTNIGSISGNLAQITGLVYNTTYFWSIAPVNAQGETLGCAEFSFTTEAAPADDLCETATSLDALTSPVSGATTGLADNYSPSCNSTSTGDIGPDKFYSITVPANYTLVIGLTASNYDSVHSGFYGSCASQTELFCSDTEIVDHTWTNNTGSTQTVYWVQDSWYTGSGTFTLAWTLTPPPVAITGFTPASVCGEAGGTEFTITGSNFTGASEVYFNGIGAPSFTVNNDNSITVTAPAGDIAGPITVYAQPSSNGSTSSSNNVIVYPLPVVDAITGGDATLCEGDTVDLENASPGGTWSSDDESVATVDAEGLVSAVSAGDATISYSVTDNGCTTAVTTSIHVNAPVVSSNPSPQTVTTGNDAAFSVSATGAEGYQWQVSVDGGDTFDNLPEAAPYSGTFTNTLLITGTPDTLNGNLYRVIVLAADPCPDYESTAAVLNVGDIGILIHPQNVAQCSTSLSDAVFTVVASGTVNSYSWEEDQGLGFNPLSDATVSGITYSGTGTDQLTVSGLTLANSGYAYRVVVVGPANSATSNAASYTVNQGVSITTNPSSTSVCYSGGTASFTSAASGSVAGYMWQYSTNNVSFNNVVNGTPTGVTYTGASTTTLNVTTTAGTPTGGTYFYRMVADGTGVCADASSTGAQLMFNTPAITSPPSASSVSNGTSTTFTVATSAPSPSYQWQYSTSSSGPWTNVANGTPAAFTYTGATTATLNVAAGAAATSSSARWYRAIVTSAGCSVNSTGAQLTVTAYCNPAPGSQDNNGITNVTIGTINNTTGSEAGYYGNYAGMSTNIQQLTTVPFSIQYSTGYTYDTTIWIDWNNSATFTSDEIVYQGTSLADNPTTLSGSINVPLTAPVGPHRMRIGGVDSGPLTNPCYTGSWGTFEDYTVNVLAAPACSGTPAGGTATSSVAAVCVSGTATLTATGYTTGVTGVSIQWYNTVSGAIPGATNPTYTTPVLSAPASYFLRVTCANGGAFADSNTVSIGVNNPSVTGFVPGSRCGTGTVNLSATGSAGTSVIWYEAASGGAPLYTGENFTTPSISSTTTYYVEANAGGSSGYAGPSGNATSTNGTNVGSHGVSLTTTIPNVTINSIRVPFTGTGTITFALKDTGNTTVLASYVSGTVTGSGLTPIVVPVNINIANAGNYILVVNAVSGTVNNLGYGTGSFPYTALSGAFSITSGYWYANDPSMLYIFGVNVSTGCPSARTAVEATVNTPPAFALSGGTATICDGSSTTTPVTVTTGAADYDTYSWSPSTGVTGNAGSGWTFNPTTTTSYVLTASNSVSGCANTAAFAVTVNPLPQNFSVASATMCSTDAPVQLSMSFGASAPTTGCTLVTFSSPYPGTTFSSETCDGSSVNSIATNCYTGEYSNVDVSALTKYVFSSSGPGDLVTITSEDGATVLAAGPSPVTYVNVEAGTIRFYSQEVACAAGQAVNRTRSFVCSPVSGGVWSPTTGLFTDAAGTVPYTGTVALSVYAKPSSTTGYTATATTQEGCPRSASATVTVNIATTWYVDADGDNYGDSALPTVLACAQPSGYAALAGDCNDAVAAINPGHAEVAFNGVDDNCNGTIDEGSQLFSQVLASQCGTTLTSISSLIGAVSFGAPVDGYRFRVVNTTTNAVQTIDRTVPNFSMTMLASYDYATTYSISVMLRRNGIWLNYYGNACLVSTPAVLDPGGAAAVTPSQCGIVLPS</sequence>
<dbReference type="SUPFAM" id="SSF49373">
    <property type="entry name" value="Invasin/intimin cell-adhesion fragments"/>
    <property type="match status" value="1"/>
</dbReference>
<comment type="caution">
    <text evidence="3">The sequence shown here is derived from an EMBL/GenBank/DDBJ whole genome shotgun (WGS) entry which is preliminary data.</text>
</comment>
<dbReference type="Proteomes" id="UP000535020">
    <property type="component" value="Unassembled WGS sequence"/>
</dbReference>
<dbReference type="Pfam" id="PF19081">
    <property type="entry name" value="Ig_7"/>
    <property type="match status" value="2"/>
</dbReference>
<evidence type="ECO:0000313" key="3">
    <source>
        <dbReference type="EMBL" id="NYA72736.1"/>
    </source>
</evidence>
<dbReference type="InterPro" id="IPR013783">
    <property type="entry name" value="Ig-like_fold"/>
</dbReference>
<dbReference type="InterPro" id="IPR003961">
    <property type="entry name" value="FN3_dom"/>
</dbReference>
<dbReference type="Pfam" id="PF20009">
    <property type="entry name" value="GEVED"/>
    <property type="match status" value="2"/>
</dbReference>
<keyword evidence="4" id="KW-1185">Reference proteome</keyword>
<feature type="domain" description="Fibronectin type-III" evidence="2">
    <location>
        <begin position="470"/>
        <end position="559"/>
    </location>
</feature>
<reference evidence="3 4" key="1">
    <citation type="submission" date="2020-07" db="EMBL/GenBank/DDBJ databases">
        <authorList>
            <person name="Sun Q."/>
        </authorList>
    </citation>
    <scope>NUCLEOTIDE SEQUENCE [LARGE SCALE GENOMIC DNA]</scope>
    <source>
        <strain evidence="3 4">MAH-1</strain>
    </source>
</reference>
<protein>
    <submittedName>
        <fullName evidence="3">Ig-like domain-containing protein</fullName>
    </submittedName>
</protein>
<dbReference type="InterPro" id="IPR044023">
    <property type="entry name" value="Ig_7"/>
</dbReference>
<dbReference type="InterPro" id="IPR036116">
    <property type="entry name" value="FN3_sf"/>
</dbReference>
<organism evidence="3 4">
    <name type="scientific">Flavobacterium agri</name>
    <dbReference type="NCBI Taxonomy" id="2743471"/>
    <lineage>
        <taxon>Bacteria</taxon>
        <taxon>Pseudomonadati</taxon>
        <taxon>Bacteroidota</taxon>
        <taxon>Flavobacteriia</taxon>
        <taxon>Flavobacteriales</taxon>
        <taxon>Flavobacteriaceae</taxon>
        <taxon>Flavobacterium</taxon>
    </lineage>
</organism>
<evidence type="ECO:0000313" key="4">
    <source>
        <dbReference type="Proteomes" id="UP000535020"/>
    </source>
</evidence>
<dbReference type="EMBL" id="JACBJI010000013">
    <property type="protein sequence ID" value="NYA72736.1"/>
    <property type="molecule type" value="Genomic_DNA"/>
</dbReference>
<dbReference type="CDD" id="cd00063">
    <property type="entry name" value="FN3"/>
    <property type="match status" value="1"/>
</dbReference>
<dbReference type="Pfam" id="PF11617">
    <property type="entry name" value="Cu-binding_MopE"/>
    <property type="match status" value="1"/>
</dbReference>
<keyword evidence="1" id="KW-0732">Signal</keyword>
<dbReference type="InterPro" id="IPR014756">
    <property type="entry name" value="Ig_E-set"/>
</dbReference>
<dbReference type="Pfam" id="PF02368">
    <property type="entry name" value="Big_2"/>
    <property type="match status" value="1"/>
</dbReference>
<dbReference type="SUPFAM" id="SSF49265">
    <property type="entry name" value="Fibronectin type III"/>
    <property type="match status" value="1"/>
</dbReference>
<feature type="signal peptide" evidence="1">
    <location>
        <begin position="1"/>
        <end position="18"/>
    </location>
</feature>
<evidence type="ECO:0000259" key="2">
    <source>
        <dbReference type="PROSITE" id="PS50853"/>
    </source>
</evidence>
<accession>A0A7Y9C6W4</accession>
<name>A0A7Y9C6W4_9FLAO</name>
<feature type="chain" id="PRO_5030832815" evidence="1">
    <location>
        <begin position="19"/>
        <end position="2288"/>
    </location>
</feature>
<dbReference type="InterPro" id="IPR003343">
    <property type="entry name" value="Big_2"/>
</dbReference>
<gene>
    <name evidence="3" type="ORF">HZF10_17545</name>
</gene>
<dbReference type="Gene3D" id="2.60.40.1080">
    <property type="match status" value="1"/>
</dbReference>
<feature type="non-terminal residue" evidence="3">
    <location>
        <position position="2288"/>
    </location>
</feature>
<proteinExistence type="predicted"/>
<dbReference type="Gene3D" id="2.60.40.10">
    <property type="entry name" value="Immunoglobulins"/>
    <property type="match status" value="4"/>
</dbReference>
<dbReference type="RefSeq" id="WP_176007546.1">
    <property type="nucleotide sequence ID" value="NZ_JABWMI010000030.1"/>
</dbReference>
<dbReference type="InterPro" id="IPR021655">
    <property type="entry name" value="Put_metal-bd"/>
</dbReference>
<dbReference type="PROSITE" id="PS50853">
    <property type="entry name" value="FN3"/>
    <property type="match status" value="1"/>
</dbReference>
<dbReference type="SUPFAM" id="SSF81296">
    <property type="entry name" value="E set domains"/>
    <property type="match status" value="1"/>
</dbReference>
<evidence type="ECO:0000256" key="1">
    <source>
        <dbReference type="SAM" id="SignalP"/>
    </source>
</evidence>
<dbReference type="SMART" id="SM00060">
    <property type="entry name" value="FN3"/>
    <property type="match status" value="2"/>
</dbReference>
<dbReference type="CDD" id="cd00102">
    <property type="entry name" value="IPT"/>
    <property type="match status" value="1"/>
</dbReference>